<feature type="domain" description="Arginyl tRNA synthetase N-terminal" evidence="12">
    <location>
        <begin position="2"/>
        <end position="87"/>
    </location>
</feature>
<dbReference type="InterPro" id="IPR014729">
    <property type="entry name" value="Rossmann-like_a/b/a_fold"/>
</dbReference>
<name>A0ABV1G329_9FIRM</name>
<dbReference type="InterPro" id="IPR035684">
    <property type="entry name" value="ArgRS_core"/>
</dbReference>
<dbReference type="SUPFAM" id="SSF52374">
    <property type="entry name" value="Nucleotidylyl transferase"/>
    <property type="match status" value="1"/>
</dbReference>
<dbReference type="PROSITE" id="PS00178">
    <property type="entry name" value="AA_TRNA_LIGASE_I"/>
    <property type="match status" value="1"/>
</dbReference>
<dbReference type="Pfam" id="PF03485">
    <property type="entry name" value="Arg_tRNA_synt_N"/>
    <property type="match status" value="1"/>
</dbReference>
<sequence length="584" mass="65006">MEKLIDRLSAVVAEAFSAAGYDPACGRVTVSNRPDLCEFQCNGAMPAAKQHHKAPLVIAQDVVDRLQDGSVFASAEAVKPGFINLRVQPAYLAAHLEQMRQSERLGVTGERKPRGVVLDYGGPNVAKPLHIGHLRSAIIGESIKRIYRYFGDNVVGDIHLGDWGLQIGLIIAELERRKPDLPYFDESFTGPYPEEAPFTISELEEIYPTASARSKEDEPFAARAHEITFAVQQRRPGYYALWRHIMQVSVADLRKNYDNLNVSFDVWKGESDAQPYIPPMLEKLKAEGVLVESEGALVVPVAEEGDRKELPPCILVKSDGATLYATTDLATIVQRMEDYHPDKLLYLTDKRQSLHFEQVFRTARKGHLVPPETELQHIGFGTMNGKDGKPFKTRAGGVMRLETLIADIVTYVTDKIRENQTVPEDELDATARCIAIAALKYGDLSNLATKDYIFDLERFAAFEGNTGPYLLYTIVRIKSILNRCGGEGDWAMAPADSESAKALQLELAQMPDALQMAYRDSAPNVICAYAYELAGAVNRFYHETRILAEPDKQKQAGYLALIRLARRALEECIDLLGFSAPDRM</sequence>
<dbReference type="PANTHER" id="PTHR11956">
    <property type="entry name" value="ARGINYL-TRNA SYNTHETASE"/>
    <property type="match status" value="1"/>
</dbReference>
<keyword evidence="5 9" id="KW-0067">ATP-binding</keyword>
<dbReference type="Proteomes" id="UP001491552">
    <property type="component" value="Unassembled WGS sequence"/>
</dbReference>
<feature type="short sequence motif" description="'HIGH' region" evidence="9">
    <location>
        <begin position="123"/>
        <end position="133"/>
    </location>
</feature>
<evidence type="ECO:0000256" key="6">
    <source>
        <dbReference type="ARBA" id="ARBA00022917"/>
    </source>
</evidence>
<comment type="subunit">
    <text evidence="9">Monomer.</text>
</comment>
<dbReference type="InterPro" id="IPR009080">
    <property type="entry name" value="tRNAsynth_Ia_anticodon-bd"/>
</dbReference>
<dbReference type="InterPro" id="IPR005148">
    <property type="entry name" value="Arg-tRNA-synth_N"/>
</dbReference>
<reference evidence="13 14" key="1">
    <citation type="submission" date="2024-03" db="EMBL/GenBank/DDBJ databases">
        <title>Human intestinal bacterial collection.</title>
        <authorList>
            <person name="Pauvert C."/>
            <person name="Hitch T.C.A."/>
            <person name="Clavel T."/>
        </authorList>
    </citation>
    <scope>NUCLEOTIDE SEQUENCE [LARGE SCALE GENOMIC DNA]</scope>
    <source>
        <strain evidence="13 14">CLA-AA-H192</strain>
    </source>
</reference>
<dbReference type="SUPFAM" id="SSF55190">
    <property type="entry name" value="Arginyl-tRNA synthetase (ArgRS), N-terminal 'additional' domain"/>
    <property type="match status" value="1"/>
</dbReference>
<evidence type="ECO:0000256" key="7">
    <source>
        <dbReference type="ARBA" id="ARBA00023146"/>
    </source>
</evidence>
<dbReference type="InterPro" id="IPR001412">
    <property type="entry name" value="aa-tRNA-synth_I_CS"/>
</dbReference>
<evidence type="ECO:0000256" key="1">
    <source>
        <dbReference type="ARBA" id="ARBA00005594"/>
    </source>
</evidence>
<dbReference type="Pfam" id="PF00750">
    <property type="entry name" value="tRNA-synt_1d"/>
    <property type="match status" value="1"/>
</dbReference>
<keyword evidence="7 9" id="KW-0030">Aminoacyl-tRNA synthetase</keyword>
<evidence type="ECO:0000313" key="13">
    <source>
        <dbReference type="EMBL" id="MEQ2509810.1"/>
    </source>
</evidence>
<evidence type="ECO:0000256" key="10">
    <source>
        <dbReference type="RuleBase" id="RU363038"/>
    </source>
</evidence>
<keyword evidence="6 9" id="KW-0648">Protein biosynthesis</keyword>
<evidence type="ECO:0000259" key="11">
    <source>
        <dbReference type="SMART" id="SM00836"/>
    </source>
</evidence>
<comment type="subcellular location">
    <subcellularLocation>
        <location evidence="9">Cytoplasm</location>
    </subcellularLocation>
</comment>
<dbReference type="Pfam" id="PF05746">
    <property type="entry name" value="DALR_1"/>
    <property type="match status" value="1"/>
</dbReference>
<evidence type="ECO:0000256" key="8">
    <source>
        <dbReference type="ARBA" id="ARBA00049339"/>
    </source>
</evidence>
<keyword evidence="3 9" id="KW-0436">Ligase</keyword>
<dbReference type="Gene3D" id="1.10.730.10">
    <property type="entry name" value="Isoleucyl-tRNA Synthetase, Domain 1"/>
    <property type="match status" value="1"/>
</dbReference>
<dbReference type="GO" id="GO:0004814">
    <property type="term" value="F:arginine-tRNA ligase activity"/>
    <property type="evidence" value="ECO:0007669"/>
    <property type="project" value="UniProtKB-EC"/>
</dbReference>
<feature type="domain" description="DALR anticodon binding" evidence="11">
    <location>
        <begin position="470"/>
        <end position="584"/>
    </location>
</feature>
<dbReference type="RefSeq" id="WP_349134520.1">
    <property type="nucleotide sequence ID" value="NZ_JBBMFF010000065.1"/>
</dbReference>
<evidence type="ECO:0000256" key="2">
    <source>
        <dbReference type="ARBA" id="ARBA00022490"/>
    </source>
</evidence>
<keyword evidence="4 9" id="KW-0547">Nucleotide-binding</keyword>
<accession>A0ABV1G329</accession>
<keyword evidence="14" id="KW-1185">Reference proteome</keyword>
<dbReference type="SUPFAM" id="SSF47323">
    <property type="entry name" value="Anticodon-binding domain of a subclass of class I aminoacyl-tRNA synthetases"/>
    <property type="match status" value="1"/>
</dbReference>
<evidence type="ECO:0000256" key="5">
    <source>
        <dbReference type="ARBA" id="ARBA00022840"/>
    </source>
</evidence>
<dbReference type="SMART" id="SM01016">
    <property type="entry name" value="Arg_tRNA_synt_N"/>
    <property type="match status" value="1"/>
</dbReference>
<protein>
    <recommendedName>
        <fullName evidence="9">Arginine--tRNA ligase</fullName>
        <ecNumber evidence="9">6.1.1.19</ecNumber>
    </recommendedName>
    <alternativeName>
        <fullName evidence="9">Arginyl-tRNA synthetase</fullName>
        <shortName evidence="9">ArgRS</shortName>
    </alternativeName>
</protein>
<proteinExistence type="inferred from homology"/>
<dbReference type="PRINTS" id="PR01038">
    <property type="entry name" value="TRNASYNTHARG"/>
</dbReference>
<dbReference type="InterPro" id="IPR008909">
    <property type="entry name" value="DALR_anticod-bd"/>
</dbReference>
<organism evidence="13 14">
    <name type="scientific">Faecousia intestinalis</name>
    <dbReference type="NCBI Taxonomy" id="3133167"/>
    <lineage>
        <taxon>Bacteria</taxon>
        <taxon>Bacillati</taxon>
        <taxon>Bacillota</taxon>
        <taxon>Clostridia</taxon>
        <taxon>Eubacteriales</taxon>
        <taxon>Oscillospiraceae</taxon>
        <taxon>Faecousia</taxon>
    </lineage>
</organism>
<evidence type="ECO:0000256" key="4">
    <source>
        <dbReference type="ARBA" id="ARBA00022741"/>
    </source>
</evidence>
<comment type="catalytic activity">
    <reaction evidence="8 9">
        <text>tRNA(Arg) + L-arginine + ATP = L-arginyl-tRNA(Arg) + AMP + diphosphate</text>
        <dbReference type="Rhea" id="RHEA:20301"/>
        <dbReference type="Rhea" id="RHEA-COMP:9658"/>
        <dbReference type="Rhea" id="RHEA-COMP:9673"/>
        <dbReference type="ChEBI" id="CHEBI:30616"/>
        <dbReference type="ChEBI" id="CHEBI:32682"/>
        <dbReference type="ChEBI" id="CHEBI:33019"/>
        <dbReference type="ChEBI" id="CHEBI:78442"/>
        <dbReference type="ChEBI" id="CHEBI:78513"/>
        <dbReference type="ChEBI" id="CHEBI:456215"/>
        <dbReference type="EC" id="6.1.1.19"/>
    </reaction>
</comment>
<evidence type="ECO:0000256" key="9">
    <source>
        <dbReference type="HAMAP-Rule" id="MF_00123"/>
    </source>
</evidence>
<dbReference type="NCBIfam" id="TIGR00456">
    <property type="entry name" value="argS"/>
    <property type="match status" value="1"/>
</dbReference>
<comment type="similarity">
    <text evidence="1 9 10">Belongs to the class-I aminoacyl-tRNA synthetase family.</text>
</comment>
<dbReference type="EC" id="6.1.1.19" evidence="9"/>
<keyword evidence="2 9" id="KW-0963">Cytoplasm</keyword>
<gene>
    <name evidence="9 13" type="primary">argS</name>
    <name evidence="13" type="ORF">WMO66_00880</name>
</gene>
<dbReference type="EMBL" id="JBBMFF010000065">
    <property type="protein sequence ID" value="MEQ2509810.1"/>
    <property type="molecule type" value="Genomic_DNA"/>
</dbReference>
<comment type="caution">
    <text evidence="13">The sequence shown here is derived from an EMBL/GenBank/DDBJ whole genome shotgun (WGS) entry which is preliminary data.</text>
</comment>
<dbReference type="InterPro" id="IPR001278">
    <property type="entry name" value="Arg-tRNA-ligase"/>
</dbReference>
<dbReference type="Gene3D" id="3.30.1360.70">
    <property type="entry name" value="Arginyl tRNA synthetase N-terminal domain"/>
    <property type="match status" value="1"/>
</dbReference>
<dbReference type="CDD" id="cd00671">
    <property type="entry name" value="ArgRS_core"/>
    <property type="match status" value="1"/>
</dbReference>
<evidence type="ECO:0000259" key="12">
    <source>
        <dbReference type="SMART" id="SM01016"/>
    </source>
</evidence>
<evidence type="ECO:0000313" key="14">
    <source>
        <dbReference type="Proteomes" id="UP001491552"/>
    </source>
</evidence>
<dbReference type="PANTHER" id="PTHR11956:SF5">
    <property type="entry name" value="ARGININE--TRNA LIGASE, CYTOPLASMIC"/>
    <property type="match status" value="1"/>
</dbReference>
<dbReference type="Gene3D" id="3.40.50.620">
    <property type="entry name" value="HUPs"/>
    <property type="match status" value="1"/>
</dbReference>
<dbReference type="SMART" id="SM00836">
    <property type="entry name" value="DALR_1"/>
    <property type="match status" value="1"/>
</dbReference>
<dbReference type="InterPro" id="IPR036695">
    <property type="entry name" value="Arg-tRNA-synth_N_sf"/>
</dbReference>
<dbReference type="HAMAP" id="MF_00123">
    <property type="entry name" value="Arg_tRNA_synth"/>
    <property type="match status" value="1"/>
</dbReference>
<evidence type="ECO:0000256" key="3">
    <source>
        <dbReference type="ARBA" id="ARBA00022598"/>
    </source>
</evidence>